<feature type="signal peptide" evidence="1">
    <location>
        <begin position="1"/>
        <end position="22"/>
    </location>
</feature>
<dbReference type="AlphaFoldDB" id="A0A6S7CUJ0"/>
<proteinExistence type="predicted"/>
<protein>
    <recommendedName>
        <fullName evidence="4">DUF4087 domain-containing protein</fullName>
    </recommendedName>
</protein>
<evidence type="ECO:0000313" key="3">
    <source>
        <dbReference type="Proteomes" id="UP000494115"/>
    </source>
</evidence>
<dbReference type="EMBL" id="CADIKM010000028">
    <property type="protein sequence ID" value="CAB3798067.1"/>
    <property type="molecule type" value="Genomic_DNA"/>
</dbReference>
<accession>A0A6S7CUJ0</accession>
<feature type="chain" id="PRO_5028871151" description="DUF4087 domain-containing protein" evidence="1">
    <location>
        <begin position="23"/>
        <end position="107"/>
    </location>
</feature>
<dbReference type="RefSeq" id="WP_175106888.1">
    <property type="nucleotide sequence ID" value="NZ_CADIKM010000028.1"/>
</dbReference>
<keyword evidence="1" id="KW-0732">Signal</keyword>
<keyword evidence="3" id="KW-1185">Reference proteome</keyword>
<reference evidence="2 3" key="1">
    <citation type="submission" date="2020-04" db="EMBL/GenBank/DDBJ databases">
        <authorList>
            <person name="De Canck E."/>
        </authorList>
    </citation>
    <scope>NUCLEOTIDE SEQUENCE [LARGE SCALE GENOMIC DNA]</scope>
    <source>
        <strain evidence="2 3">LMG 28138</strain>
    </source>
</reference>
<evidence type="ECO:0000313" key="2">
    <source>
        <dbReference type="EMBL" id="CAB3798067.1"/>
    </source>
</evidence>
<evidence type="ECO:0008006" key="4">
    <source>
        <dbReference type="Google" id="ProtNLM"/>
    </source>
</evidence>
<evidence type="ECO:0000256" key="1">
    <source>
        <dbReference type="SAM" id="SignalP"/>
    </source>
</evidence>
<sequence>MRRIVGLTGLIALALVTQSVTAAEKRCGWIENTMPSSLTLTDRDGSWDLVTIDWQTEGFDKNMPSTNRGDTCACLTVVTDKKSMRIVKVLGGKLLPTSTCQRDKSLK</sequence>
<dbReference type="Pfam" id="PF13316">
    <property type="entry name" value="DUF4087"/>
    <property type="match status" value="1"/>
</dbReference>
<organism evidence="2 3">
    <name type="scientific">Pararobbsia alpina</name>
    <dbReference type="NCBI Taxonomy" id="621374"/>
    <lineage>
        <taxon>Bacteria</taxon>
        <taxon>Pseudomonadati</taxon>
        <taxon>Pseudomonadota</taxon>
        <taxon>Betaproteobacteria</taxon>
        <taxon>Burkholderiales</taxon>
        <taxon>Burkholderiaceae</taxon>
        <taxon>Pararobbsia</taxon>
    </lineage>
</organism>
<dbReference type="InterPro" id="IPR025145">
    <property type="entry name" value="DUF4087"/>
</dbReference>
<dbReference type="Proteomes" id="UP000494115">
    <property type="component" value="Unassembled WGS sequence"/>
</dbReference>
<name>A0A6S7CUJ0_9BURK</name>
<gene>
    <name evidence="2" type="ORF">LMG28138_04372</name>
</gene>